<dbReference type="EMBL" id="JBHMAU010000034">
    <property type="protein sequence ID" value="MFB9775689.1"/>
    <property type="molecule type" value="Genomic_DNA"/>
</dbReference>
<gene>
    <name evidence="1" type="ORF">ACFFN1_04585</name>
</gene>
<dbReference type="Proteomes" id="UP001589707">
    <property type="component" value="Unassembled WGS sequence"/>
</dbReference>
<name>A0ABV5X050_9MICO</name>
<evidence type="ECO:0000313" key="1">
    <source>
        <dbReference type="EMBL" id="MFB9775689.1"/>
    </source>
</evidence>
<proteinExistence type="predicted"/>
<keyword evidence="2" id="KW-1185">Reference proteome</keyword>
<accession>A0ABV5X050</accession>
<protein>
    <submittedName>
        <fullName evidence="1">Uncharacterized protein</fullName>
    </submittedName>
</protein>
<reference evidence="1 2" key="1">
    <citation type="submission" date="2024-09" db="EMBL/GenBank/DDBJ databases">
        <authorList>
            <person name="Sun Q."/>
            <person name="Mori K."/>
        </authorList>
    </citation>
    <scope>NUCLEOTIDE SEQUENCE [LARGE SCALE GENOMIC DNA]</scope>
    <source>
        <strain evidence="1 2">JCM 11683</strain>
    </source>
</reference>
<sequence length="42" mass="4590">MDAFFSAFCARATHLEPTAEPEPLIHTTLRSYTSVPLKATPA</sequence>
<evidence type="ECO:0000313" key="2">
    <source>
        <dbReference type="Proteomes" id="UP001589707"/>
    </source>
</evidence>
<dbReference type="RefSeq" id="WP_376890760.1">
    <property type="nucleotide sequence ID" value="NZ_JBHUFJ010000034.1"/>
</dbReference>
<organism evidence="1 2">
    <name type="scientific">Brevibacterium otitidis</name>
    <dbReference type="NCBI Taxonomy" id="53364"/>
    <lineage>
        <taxon>Bacteria</taxon>
        <taxon>Bacillati</taxon>
        <taxon>Actinomycetota</taxon>
        <taxon>Actinomycetes</taxon>
        <taxon>Micrococcales</taxon>
        <taxon>Brevibacteriaceae</taxon>
        <taxon>Brevibacterium</taxon>
    </lineage>
</organism>
<comment type="caution">
    <text evidence="1">The sequence shown here is derived from an EMBL/GenBank/DDBJ whole genome shotgun (WGS) entry which is preliminary data.</text>
</comment>